<dbReference type="SUPFAM" id="SSF82171">
    <property type="entry name" value="DPP6 N-terminal domain-like"/>
    <property type="match status" value="1"/>
</dbReference>
<feature type="domain" description="Peptidase S9 prolyl oligopeptidase catalytic" evidence="3">
    <location>
        <begin position="537"/>
        <end position="691"/>
    </location>
</feature>
<name>A0A6P1GEW2_SPHYA</name>
<evidence type="ECO:0000313" key="4">
    <source>
        <dbReference type="EMBL" id="QHD66959.1"/>
    </source>
</evidence>
<dbReference type="InterPro" id="IPR029058">
    <property type="entry name" value="AB_hydrolase_fold"/>
</dbReference>
<dbReference type="Pfam" id="PF00326">
    <property type="entry name" value="Peptidase_S9"/>
    <property type="match status" value="1"/>
</dbReference>
<dbReference type="PANTHER" id="PTHR42776:SF27">
    <property type="entry name" value="DIPEPTIDYL PEPTIDASE FAMILY MEMBER 6"/>
    <property type="match status" value="1"/>
</dbReference>
<dbReference type="GO" id="GO:0006508">
    <property type="term" value="P:proteolysis"/>
    <property type="evidence" value="ECO:0007669"/>
    <property type="project" value="InterPro"/>
</dbReference>
<dbReference type="Gene3D" id="3.40.50.1820">
    <property type="entry name" value="alpha/beta hydrolase"/>
    <property type="match status" value="1"/>
</dbReference>
<protein>
    <submittedName>
        <fullName evidence="4">Atxe2 family lasso peptide isopeptidase</fullName>
    </submittedName>
</protein>
<evidence type="ECO:0000256" key="2">
    <source>
        <dbReference type="SAM" id="SignalP"/>
    </source>
</evidence>
<keyword evidence="2" id="KW-0732">Signal</keyword>
<dbReference type="InterPro" id="IPR053536">
    <property type="entry name" value="Lasso_peptide_isopeptidase"/>
</dbReference>
<accession>A0A6P1GEW2</accession>
<sequence>MMTSRFAKTKRPYPFDAARALIFAAIPLSMATHVLAQPRSGIATEGESTPCSLPNPTIRNKELKDISAEALIGLRDFGSLSLDAAPMQLSPDGRIVALQLRRADPVTNRYCSALVLIPTAGHSDPRVVDDAGEIERASFDKYGVVGIPLGIPKPPLIRWDPTGRSLAYVKQVGGKAEIWIVHSDGSNPHMLFRSDVDVEAMEWSRTSDALIFRNRPGLVAARQEIAREGLNGYRYDERFWPLGSNRPLPSDQVPAFLQTVDIGSAAVRMATPQEQERLAPTGSARPVGTRAYAKIDGNHAAWSIADDPTKFRQPARLHARIGSVTYDCASAECQNVTDVWWFGETLLIFATREGATDERTGLYAWSPGRGSPRRIMLTNDALFGCGPAGKRLICARETSLRPRHIISIKVDTGAADTIFEPNPEFAQYRLGTVQRLIWKNSFGIESFGDLVLPAGRQAKGPLPLVIVQYESRGFLRGGTADEYPIQLLAARGFAVLSFNKPKAFALHGPAVTYDEYLQANQKGWIDRRSILSALETIIDRLAHDGIVDPRRVAITGQSDGATTATFALIHSEKFAAAALSTCCEDPSMMIGNGEGYQKWYESFGYPSAGDPAKDFWSQSSLAMHAMKRPVPILIQASEEEYRMALNTYEVLRASKWPIEMYIFPSEGHVKFQPAHRLAVYRRVVDWLRRIFIEPMINGSFVPPATPPRPRKLLDG</sequence>
<evidence type="ECO:0000259" key="3">
    <source>
        <dbReference type="Pfam" id="PF00326"/>
    </source>
</evidence>
<dbReference type="EMBL" id="CP047218">
    <property type="protein sequence ID" value="QHD66959.1"/>
    <property type="molecule type" value="Genomic_DNA"/>
</dbReference>
<dbReference type="AlphaFoldDB" id="A0A6P1GEW2"/>
<dbReference type="InterPro" id="IPR011042">
    <property type="entry name" value="6-blade_b-propeller_TolB-like"/>
</dbReference>
<evidence type="ECO:0000256" key="1">
    <source>
        <dbReference type="ARBA" id="ARBA00022801"/>
    </source>
</evidence>
<proteinExistence type="predicted"/>
<dbReference type="GO" id="GO:0004252">
    <property type="term" value="F:serine-type endopeptidase activity"/>
    <property type="evidence" value="ECO:0007669"/>
    <property type="project" value="TreeGrafter"/>
</dbReference>
<feature type="signal peptide" evidence="2">
    <location>
        <begin position="1"/>
        <end position="36"/>
    </location>
</feature>
<dbReference type="Gene3D" id="2.120.10.30">
    <property type="entry name" value="TolB, C-terminal domain"/>
    <property type="match status" value="1"/>
</dbReference>
<dbReference type="PANTHER" id="PTHR42776">
    <property type="entry name" value="SERINE PEPTIDASE S9 FAMILY MEMBER"/>
    <property type="match status" value="1"/>
</dbReference>
<dbReference type="SUPFAM" id="SSF53474">
    <property type="entry name" value="alpha/beta-Hydrolases"/>
    <property type="match status" value="1"/>
</dbReference>
<dbReference type="InterPro" id="IPR001375">
    <property type="entry name" value="Peptidase_S9_cat"/>
</dbReference>
<evidence type="ECO:0000313" key="5">
    <source>
        <dbReference type="Proteomes" id="UP000464086"/>
    </source>
</evidence>
<organism evidence="4 5">
    <name type="scientific">Sphingobium yanoikuyae</name>
    <name type="common">Sphingomonas yanoikuyae</name>
    <dbReference type="NCBI Taxonomy" id="13690"/>
    <lineage>
        <taxon>Bacteria</taxon>
        <taxon>Pseudomonadati</taxon>
        <taxon>Pseudomonadota</taxon>
        <taxon>Alphaproteobacteria</taxon>
        <taxon>Sphingomonadales</taxon>
        <taxon>Sphingomonadaceae</taxon>
        <taxon>Sphingobium</taxon>
    </lineage>
</organism>
<keyword evidence="1" id="KW-0378">Hydrolase</keyword>
<dbReference type="RefSeq" id="WP_080727250.1">
    <property type="nucleotide sequence ID" value="NZ_CP047218.1"/>
</dbReference>
<dbReference type="Proteomes" id="UP000464086">
    <property type="component" value="Chromosome"/>
</dbReference>
<gene>
    <name evidence="4" type="ORF">GS397_07775</name>
</gene>
<dbReference type="NCBIfam" id="NF033523">
    <property type="entry name" value="lasso_peptidase"/>
    <property type="match status" value="1"/>
</dbReference>
<feature type="chain" id="PRO_5027007850" evidence="2">
    <location>
        <begin position="37"/>
        <end position="715"/>
    </location>
</feature>
<reference evidence="4 5" key="1">
    <citation type="submission" date="2019-12" db="EMBL/GenBank/DDBJ databases">
        <title>Functional and genomic insights into the Sphingobium yanoikuyae YC-JY1, a bacterium efficiently degrading bisphenol A.</title>
        <authorList>
            <person name="Jia Y."/>
            <person name="Li X."/>
            <person name="Wang J."/>
            <person name="Eltoukhy A."/>
            <person name="Lamraoui I."/>
            <person name="Yan Y."/>
        </authorList>
    </citation>
    <scope>NUCLEOTIDE SEQUENCE [LARGE SCALE GENOMIC DNA]</scope>
    <source>
        <strain evidence="4 5">YC-JY1</strain>
    </source>
</reference>